<gene>
    <name evidence="2" type="ORF">FSB_LOCUS11521</name>
</gene>
<dbReference type="EMBL" id="OIVN01000661">
    <property type="protein sequence ID" value="SPC83639.1"/>
    <property type="molecule type" value="Genomic_DNA"/>
</dbReference>
<dbReference type="AlphaFoldDB" id="A0A2N9F9X0"/>
<feature type="region of interest" description="Disordered" evidence="1">
    <location>
        <begin position="1"/>
        <end position="66"/>
    </location>
</feature>
<evidence type="ECO:0000313" key="2">
    <source>
        <dbReference type="EMBL" id="SPC83639.1"/>
    </source>
</evidence>
<reference evidence="2" key="1">
    <citation type="submission" date="2018-02" db="EMBL/GenBank/DDBJ databases">
        <authorList>
            <person name="Cohen D.B."/>
            <person name="Kent A.D."/>
        </authorList>
    </citation>
    <scope>NUCLEOTIDE SEQUENCE</scope>
</reference>
<evidence type="ECO:0000256" key="1">
    <source>
        <dbReference type="SAM" id="MobiDB-lite"/>
    </source>
</evidence>
<sequence length="66" mass="7220">MRERENQKQYDYSGGAEVGAERERKHHVDEDLVVGAEVADHVSPGAESPSSPGARRSHRLTESSSS</sequence>
<accession>A0A2N9F9X0</accession>
<name>A0A2N9F9X0_FAGSY</name>
<organism evidence="2">
    <name type="scientific">Fagus sylvatica</name>
    <name type="common">Beechnut</name>
    <dbReference type="NCBI Taxonomy" id="28930"/>
    <lineage>
        <taxon>Eukaryota</taxon>
        <taxon>Viridiplantae</taxon>
        <taxon>Streptophyta</taxon>
        <taxon>Embryophyta</taxon>
        <taxon>Tracheophyta</taxon>
        <taxon>Spermatophyta</taxon>
        <taxon>Magnoliopsida</taxon>
        <taxon>eudicotyledons</taxon>
        <taxon>Gunneridae</taxon>
        <taxon>Pentapetalae</taxon>
        <taxon>rosids</taxon>
        <taxon>fabids</taxon>
        <taxon>Fagales</taxon>
        <taxon>Fagaceae</taxon>
        <taxon>Fagus</taxon>
    </lineage>
</organism>
<feature type="compositionally biased region" description="Basic and acidic residues" evidence="1">
    <location>
        <begin position="19"/>
        <end position="30"/>
    </location>
</feature>
<proteinExistence type="predicted"/>
<feature type="compositionally biased region" description="Low complexity" evidence="1">
    <location>
        <begin position="43"/>
        <end position="54"/>
    </location>
</feature>
<protein>
    <submittedName>
        <fullName evidence="2">Uncharacterized protein</fullName>
    </submittedName>
</protein>